<feature type="transmembrane region" description="Helical" evidence="15">
    <location>
        <begin position="101"/>
        <end position="124"/>
    </location>
</feature>
<feature type="transmembrane region" description="Helical" evidence="15">
    <location>
        <begin position="302"/>
        <end position="326"/>
    </location>
</feature>
<comment type="subcellular location">
    <subcellularLocation>
        <location evidence="1">Late endosome membrane</location>
        <topology evidence="1">Multi-pass membrane protein</topology>
    </subcellularLocation>
    <subcellularLocation>
        <location evidence="2">Lysosome membrane</location>
        <topology evidence="2">Multi-pass membrane protein</topology>
    </subcellularLocation>
</comment>
<keyword evidence="4 15" id="KW-0812">Transmembrane</keyword>
<evidence type="ECO:0000313" key="17">
    <source>
        <dbReference type="EMBL" id="EAR97830.2"/>
    </source>
</evidence>
<evidence type="ECO:0000256" key="13">
    <source>
        <dbReference type="ARBA" id="ARBA00023228"/>
    </source>
</evidence>
<keyword evidence="6" id="KW-0967">Endosome</keyword>
<feature type="transmembrane region" description="Helical" evidence="15">
    <location>
        <begin position="390"/>
        <end position="407"/>
    </location>
</feature>
<keyword evidence="7" id="KW-0029">Amino-acid transport</keyword>
<reference evidence="18" key="1">
    <citation type="journal article" date="2006" name="PLoS Biol.">
        <title>Macronuclear genome sequence of the ciliate Tetrahymena thermophila, a model eukaryote.</title>
        <authorList>
            <person name="Eisen J.A."/>
            <person name="Coyne R.S."/>
            <person name="Wu M."/>
            <person name="Wu D."/>
            <person name="Thiagarajan M."/>
            <person name="Wortman J.R."/>
            <person name="Badger J.H."/>
            <person name="Ren Q."/>
            <person name="Amedeo P."/>
            <person name="Jones K.M."/>
            <person name="Tallon L.J."/>
            <person name="Delcher A.L."/>
            <person name="Salzberg S.L."/>
            <person name="Silva J.C."/>
            <person name="Haas B.J."/>
            <person name="Majoros W.H."/>
            <person name="Farzad M."/>
            <person name="Carlton J.M."/>
            <person name="Smith R.K. Jr."/>
            <person name="Garg J."/>
            <person name="Pearlman R.E."/>
            <person name="Karrer K.M."/>
            <person name="Sun L."/>
            <person name="Manning G."/>
            <person name="Elde N.C."/>
            <person name="Turkewitz A.P."/>
            <person name="Asai D.J."/>
            <person name="Wilkes D.E."/>
            <person name="Wang Y."/>
            <person name="Cai H."/>
            <person name="Collins K."/>
            <person name="Stewart B.A."/>
            <person name="Lee S.R."/>
            <person name="Wilamowska K."/>
            <person name="Weinberg Z."/>
            <person name="Ruzzo W.L."/>
            <person name="Wloga D."/>
            <person name="Gaertig J."/>
            <person name="Frankel J."/>
            <person name="Tsao C.-C."/>
            <person name="Gorovsky M.A."/>
            <person name="Keeling P.J."/>
            <person name="Waller R.F."/>
            <person name="Patron N.J."/>
            <person name="Cherry J.M."/>
            <person name="Stover N.A."/>
            <person name="Krieger C.J."/>
            <person name="del Toro C."/>
            <person name="Ryder H.F."/>
            <person name="Williamson S.C."/>
            <person name="Barbeau R.A."/>
            <person name="Hamilton E.P."/>
            <person name="Orias E."/>
        </authorList>
    </citation>
    <scope>NUCLEOTIDE SEQUENCE [LARGE SCALE GENOMIC DNA]</scope>
    <source>
        <strain evidence="18">SB210</strain>
    </source>
</reference>
<dbReference type="Pfam" id="PF01490">
    <property type="entry name" value="Aa_trans"/>
    <property type="match status" value="1"/>
</dbReference>
<evidence type="ECO:0000259" key="16">
    <source>
        <dbReference type="Pfam" id="PF01490"/>
    </source>
</evidence>
<evidence type="ECO:0000256" key="7">
    <source>
        <dbReference type="ARBA" id="ARBA00022970"/>
    </source>
</evidence>
<evidence type="ECO:0000313" key="18">
    <source>
        <dbReference type="Proteomes" id="UP000009168"/>
    </source>
</evidence>
<evidence type="ECO:0000256" key="6">
    <source>
        <dbReference type="ARBA" id="ARBA00022753"/>
    </source>
</evidence>
<evidence type="ECO:0000256" key="9">
    <source>
        <dbReference type="ARBA" id="ARBA00023053"/>
    </source>
</evidence>
<proteinExistence type="inferred from homology"/>
<evidence type="ECO:0000256" key="10">
    <source>
        <dbReference type="ARBA" id="ARBA00023136"/>
    </source>
</evidence>
<evidence type="ECO:0000256" key="2">
    <source>
        <dbReference type="ARBA" id="ARBA00004155"/>
    </source>
</evidence>
<keyword evidence="13" id="KW-0458">Lysosome</keyword>
<keyword evidence="5" id="KW-0479">Metal-binding</keyword>
<keyword evidence="12" id="KW-0325">Glycoprotein</keyword>
<evidence type="ECO:0000256" key="15">
    <source>
        <dbReference type="SAM" id="Phobius"/>
    </source>
</evidence>
<feature type="domain" description="Amino acid transporter transmembrane" evidence="16">
    <location>
        <begin position="68"/>
        <end position="435"/>
    </location>
</feature>
<evidence type="ECO:0000256" key="1">
    <source>
        <dbReference type="ARBA" id="ARBA00004107"/>
    </source>
</evidence>
<dbReference type="OrthoDB" id="294730at2759"/>
<keyword evidence="9" id="KW-0915">Sodium</keyword>
<dbReference type="PANTHER" id="PTHR22950">
    <property type="entry name" value="AMINO ACID TRANSPORTER"/>
    <property type="match status" value="1"/>
</dbReference>
<evidence type="ECO:0000256" key="12">
    <source>
        <dbReference type="ARBA" id="ARBA00023180"/>
    </source>
</evidence>
<evidence type="ECO:0000256" key="4">
    <source>
        <dbReference type="ARBA" id="ARBA00022692"/>
    </source>
</evidence>
<protein>
    <submittedName>
        <fullName evidence="17">Transmembrane amino acid transporter protein</fullName>
    </submittedName>
</protein>
<dbReference type="GO" id="GO:0031902">
    <property type="term" value="C:late endosome membrane"/>
    <property type="evidence" value="ECO:0007669"/>
    <property type="project" value="UniProtKB-SubCell"/>
</dbReference>
<keyword evidence="3" id="KW-0813">Transport</keyword>
<dbReference type="InterPro" id="IPR013057">
    <property type="entry name" value="AA_transpt_TM"/>
</dbReference>
<dbReference type="eggNOG" id="KOG1305">
    <property type="taxonomic scope" value="Eukaryota"/>
</dbReference>
<feature type="transmembrane region" description="Helical" evidence="15">
    <location>
        <begin position="500"/>
        <end position="522"/>
    </location>
</feature>
<dbReference type="AlphaFoldDB" id="I7M8C7"/>
<dbReference type="GO" id="GO:0046872">
    <property type="term" value="F:metal ion binding"/>
    <property type="evidence" value="ECO:0007669"/>
    <property type="project" value="UniProtKB-KW"/>
</dbReference>
<feature type="transmembrane region" description="Helical" evidence="15">
    <location>
        <begin position="413"/>
        <end position="434"/>
    </location>
</feature>
<keyword evidence="10 15" id="KW-0472">Membrane</keyword>
<keyword evidence="8 15" id="KW-1133">Transmembrane helix</keyword>
<dbReference type="PANTHER" id="PTHR22950:SF244">
    <property type="entry name" value="NEUTRAL AMINO ACID TRANSPORTER 9"/>
    <property type="match status" value="1"/>
</dbReference>
<evidence type="ECO:0000256" key="5">
    <source>
        <dbReference type="ARBA" id="ARBA00022723"/>
    </source>
</evidence>
<evidence type="ECO:0000256" key="8">
    <source>
        <dbReference type="ARBA" id="ARBA00022989"/>
    </source>
</evidence>
<evidence type="ECO:0000256" key="11">
    <source>
        <dbReference type="ARBA" id="ARBA00023157"/>
    </source>
</evidence>
<feature type="transmembrane region" description="Helical" evidence="15">
    <location>
        <begin position="200"/>
        <end position="217"/>
    </location>
</feature>
<dbReference type="InParanoid" id="I7M8C7"/>
<dbReference type="GO" id="GO:0015179">
    <property type="term" value="F:L-amino acid transmembrane transporter activity"/>
    <property type="evidence" value="ECO:0007669"/>
    <property type="project" value="TreeGrafter"/>
</dbReference>
<dbReference type="KEGG" id="tet:TTHERM_00277150"/>
<accession>I7M8C7</accession>
<dbReference type="GeneID" id="7836676"/>
<keyword evidence="18" id="KW-1185">Reference proteome</keyword>
<dbReference type="GO" id="GO:0005765">
    <property type="term" value="C:lysosomal membrane"/>
    <property type="evidence" value="ECO:0007669"/>
    <property type="project" value="UniProtKB-SubCell"/>
</dbReference>
<gene>
    <name evidence="17" type="ORF">TTHERM_00277150</name>
</gene>
<name>I7M8C7_TETTS</name>
<dbReference type="RefSeq" id="XP_001018075.2">
    <property type="nucleotide sequence ID" value="XM_001018075.2"/>
</dbReference>
<feature type="transmembrane region" description="Helical" evidence="15">
    <location>
        <begin position="262"/>
        <end position="281"/>
    </location>
</feature>
<comment type="similarity">
    <text evidence="14">Belongs to the amino acid/polyamine transporter 2 family. SLC38A9 subfamily.</text>
</comment>
<feature type="transmembrane region" description="Helical" evidence="15">
    <location>
        <begin position="144"/>
        <end position="166"/>
    </location>
</feature>
<sequence length="523" mass="59745">MSHHFSRTSSKIPSKHFVTEALEDFMIIEQEKEIIRHIISSQCADNEERKESFAKQMELKQLEIIEVRKSSSVQTIFSILCNMVGSSTLALPPNVLKGGLIMSLILMTIIGYVSYKTCSIIILYQRRGELDLSQVVARVLGKKWGKIFCVTSCLLLFILGIIYFLIMNRCLYPITKYFFYLAGSSNYADQQSIDFTKWSIQYQAMILIVPCFALFTLRDLTFVINLRKVGVLAIFGYGLFLIETFIENFINGNVLENWDKLHYFTPNFALVAGSFAMAFFIHNTVCQIVSTNQRQEHNQRDLGIGYIIGYSIYTLVTICGSIGILGRLEDTSQATILIDFYPTTDILPMIVEFLFLTKLITAIPTVNFISRTQFYKLIQEEHVEISNKQFFLYNTFFCLACLTVQIFCIDPSIVIGLNGAICGFFVIYIVPLALRSKCEGNLHNSTIIEELVSGEEFTKYVEDPNFKQSLISFVQSEQQTSYIDYIKHRRYRKMKILEKIAWAAAICFGLGLAAIQVVNIFLN</sequence>
<evidence type="ECO:0000256" key="14">
    <source>
        <dbReference type="ARBA" id="ARBA00038442"/>
    </source>
</evidence>
<dbReference type="STRING" id="312017.I7M8C7"/>
<evidence type="ECO:0000256" key="3">
    <source>
        <dbReference type="ARBA" id="ARBA00022448"/>
    </source>
</evidence>
<dbReference type="EMBL" id="GG662656">
    <property type="protein sequence ID" value="EAR97830.2"/>
    <property type="molecule type" value="Genomic_DNA"/>
</dbReference>
<feature type="transmembrane region" description="Helical" evidence="15">
    <location>
        <begin position="229"/>
        <end position="250"/>
    </location>
</feature>
<feature type="transmembrane region" description="Helical" evidence="15">
    <location>
        <begin position="346"/>
        <end position="369"/>
    </location>
</feature>
<dbReference type="Proteomes" id="UP000009168">
    <property type="component" value="Unassembled WGS sequence"/>
</dbReference>
<organism evidence="17 18">
    <name type="scientific">Tetrahymena thermophila (strain SB210)</name>
    <dbReference type="NCBI Taxonomy" id="312017"/>
    <lineage>
        <taxon>Eukaryota</taxon>
        <taxon>Sar</taxon>
        <taxon>Alveolata</taxon>
        <taxon>Ciliophora</taxon>
        <taxon>Intramacronucleata</taxon>
        <taxon>Oligohymenophorea</taxon>
        <taxon>Hymenostomatida</taxon>
        <taxon>Tetrahymenina</taxon>
        <taxon>Tetrahymenidae</taxon>
        <taxon>Tetrahymena</taxon>
    </lineage>
</organism>
<keyword evidence="11" id="KW-1015">Disulfide bond</keyword>